<evidence type="ECO:0000256" key="4">
    <source>
        <dbReference type="ARBA" id="ARBA00022723"/>
    </source>
</evidence>
<dbReference type="InterPro" id="IPR000092">
    <property type="entry name" value="Polyprenyl_synt"/>
</dbReference>
<dbReference type="GO" id="GO:0006744">
    <property type="term" value="P:ubiquinone biosynthetic process"/>
    <property type="evidence" value="ECO:0007669"/>
    <property type="project" value="TreeGrafter"/>
</dbReference>
<evidence type="ECO:0000256" key="2">
    <source>
        <dbReference type="ARBA" id="ARBA00006706"/>
    </source>
</evidence>
<keyword evidence="6" id="KW-0414">Isoprene biosynthesis</keyword>
<dbReference type="PANTHER" id="PTHR12001">
    <property type="entry name" value="GERANYLGERANYL PYROPHOSPHATE SYNTHASE"/>
    <property type="match status" value="1"/>
</dbReference>
<accession>A0A9P7ZB32</accession>
<dbReference type="Gene3D" id="1.10.600.10">
    <property type="entry name" value="Farnesyl Diphosphate Synthase"/>
    <property type="match status" value="1"/>
</dbReference>
<dbReference type="InterPro" id="IPR008949">
    <property type="entry name" value="Isoprenoid_synthase_dom_sf"/>
</dbReference>
<evidence type="ECO:0000313" key="10">
    <source>
        <dbReference type="Proteomes" id="UP000887226"/>
    </source>
</evidence>
<feature type="region of interest" description="Disordered" evidence="8">
    <location>
        <begin position="170"/>
        <end position="191"/>
    </location>
</feature>
<dbReference type="PROSITE" id="PS00444">
    <property type="entry name" value="POLYPRENYL_SYNTHASE_2"/>
    <property type="match status" value="1"/>
</dbReference>
<feature type="compositionally biased region" description="Polar residues" evidence="8">
    <location>
        <begin position="170"/>
        <end position="185"/>
    </location>
</feature>
<dbReference type="GO" id="GO:1990234">
    <property type="term" value="C:transferase complex"/>
    <property type="evidence" value="ECO:0007669"/>
    <property type="project" value="TreeGrafter"/>
</dbReference>
<organism evidence="9 10">
    <name type="scientific">Calycina marina</name>
    <dbReference type="NCBI Taxonomy" id="1763456"/>
    <lineage>
        <taxon>Eukaryota</taxon>
        <taxon>Fungi</taxon>
        <taxon>Dikarya</taxon>
        <taxon>Ascomycota</taxon>
        <taxon>Pezizomycotina</taxon>
        <taxon>Leotiomycetes</taxon>
        <taxon>Helotiales</taxon>
        <taxon>Pezizellaceae</taxon>
        <taxon>Calycina</taxon>
    </lineage>
</organism>
<evidence type="ECO:0000256" key="8">
    <source>
        <dbReference type="SAM" id="MobiDB-lite"/>
    </source>
</evidence>
<evidence type="ECO:0000256" key="1">
    <source>
        <dbReference type="ARBA" id="ARBA00001946"/>
    </source>
</evidence>
<dbReference type="EMBL" id="MU253753">
    <property type="protein sequence ID" value="KAG9248240.1"/>
    <property type="molecule type" value="Genomic_DNA"/>
</dbReference>
<dbReference type="PANTHER" id="PTHR12001:SF69">
    <property type="entry name" value="ALL TRANS-POLYPRENYL-DIPHOSPHATE SYNTHASE PDSS1"/>
    <property type="match status" value="1"/>
</dbReference>
<dbReference type="CDD" id="cd00685">
    <property type="entry name" value="Trans_IPPS_HT"/>
    <property type="match status" value="1"/>
</dbReference>
<dbReference type="Pfam" id="PF00348">
    <property type="entry name" value="polyprenyl_synt"/>
    <property type="match status" value="1"/>
</dbReference>
<dbReference type="PROSITE" id="PS00723">
    <property type="entry name" value="POLYPRENYL_SYNTHASE_1"/>
    <property type="match status" value="1"/>
</dbReference>
<keyword evidence="3 7" id="KW-0808">Transferase</keyword>
<dbReference type="AlphaFoldDB" id="A0A9P7ZB32"/>
<dbReference type="SUPFAM" id="SSF48576">
    <property type="entry name" value="Terpenoid synthases"/>
    <property type="match status" value="1"/>
</dbReference>
<evidence type="ECO:0000256" key="5">
    <source>
        <dbReference type="ARBA" id="ARBA00022842"/>
    </source>
</evidence>
<name>A0A9P7ZB32_9HELO</name>
<keyword evidence="5" id="KW-0460">Magnesium</keyword>
<proteinExistence type="inferred from homology"/>
<reference evidence="9" key="1">
    <citation type="journal article" date="2021" name="IMA Fungus">
        <title>Genomic characterization of three marine fungi, including Emericellopsis atlantica sp. nov. with signatures of a generalist lifestyle and marine biomass degradation.</title>
        <authorList>
            <person name="Hagestad O.C."/>
            <person name="Hou L."/>
            <person name="Andersen J.H."/>
            <person name="Hansen E.H."/>
            <person name="Altermark B."/>
            <person name="Li C."/>
            <person name="Kuhnert E."/>
            <person name="Cox R.J."/>
            <person name="Crous P.W."/>
            <person name="Spatafora J.W."/>
            <person name="Lail K."/>
            <person name="Amirebrahimi M."/>
            <person name="Lipzen A."/>
            <person name="Pangilinan J."/>
            <person name="Andreopoulos W."/>
            <person name="Hayes R.D."/>
            <person name="Ng V."/>
            <person name="Grigoriev I.V."/>
            <person name="Jackson S.A."/>
            <person name="Sutton T.D.S."/>
            <person name="Dobson A.D.W."/>
            <person name="Rama T."/>
        </authorList>
    </citation>
    <scope>NUCLEOTIDE SEQUENCE</scope>
    <source>
        <strain evidence="9">TRa3180A</strain>
    </source>
</reference>
<comment type="similarity">
    <text evidence="2 7">Belongs to the FPP/GGPP synthase family.</text>
</comment>
<evidence type="ECO:0000256" key="6">
    <source>
        <dbReference type="ARBA" id="ARBA00023229"/>
    </source>
</evidence>
<dbReference type="SFLD" id="SFLDS00005">
    <property type="entry name" value="Isoprenoid_Synthase_Type_I"/>
    <property type="match status" value="1"/>
</dbReference>
<gene>
    <name evidence="9" type="ORF">BJ878DRAFT_433807</name>
</gene>
<evidence type="ECO:0000256" key="7">
    <source>
        <dbReference type="RuleBase" id="RU004466"/>
    </source>
</evidence>
<comment type="caution">
    <text evidence="9">The sequence shown here is derived from an EMBL/GenBank/DDBJ whole genome shotgun (WGS) entry which is preliminary data.</text>
</comment>
<dbReference type="GO" id="GO:0046872">
    <property type="term" value="F:metal ion binding"/>
    <property type="evidence" value="ECO:0007669"/>
    <property type="project" value="UniProtKB-KW"/>
</dbReference>
<dbReference type="InterPro" id="IPR033749">
    <property type="entry name" value="Polyprenyl_synt_CS"/>
</dbReference>
<sequence>MRTQSLRASVLLKTSTFSSSQLCSTCSSCQLVSSRPSIRRIGLHTLNTALRRQSSWAHAVATASNVMSIATSRPAGKGNITIDPLRMVAKEMKFLTGNIRQLLGSGHPSLDKAAKYYTQAEGKHVRPMIVLLMSRATALAPKHPCYNGLADSVNIDKPISPSVILSDVNPSSLSTNPLTNSQSTYSEEDSDILPSQRRLAEITELIHTASLLHDDVIDHSTSRRGSPSANIEFGNKMAVLAGDFLLGRASVALARLRDPEVTELLATVIANLVEGEFMQLKNTASDEKHPVWTEEAISYYLQKTYLKSASLISKSCRAAALLGSSDSITVEAAYSYGKNLGLAFQLVDDMLDYTISGAELGKPAGADLELGLATAPLLFAWKSNGELGSLVGRKFSGEGDVARARALVLQSDGLDQTRALAQEYVSRAIAAISHFPDSEAKDGLVEMAIETLKRRK</sequence>
<evidence type="ECO:0000313" key="9">
    <source>
        <dbReference type="EMBL" id="KAG9248240.1"/>
    </source>
</evidence>
<evidence type="ECO:0000256" key="3">
    <source>
        <dbReference type="ARBA" id="ARBA00022679"/>
    </source>
</evidence>
<dbReference type="GO" id="GO:0043386">
    <property type="term" value="P:mycotoxin biosynthetic process"/>
    <property type="evidence" value="ECO:0007669"/>
    <property type="project" value="UniProtKB-ARBA"/>
</dbReference>
<dbReference type="OrthoDB" id="9927103at2759"/>
<keyword evidence="10" id="KW-1185">Reference proteome</keyword>
<comment type="cofactor">
    <cofactor evidence="1">
        <name>Mg(2+)</name>
        <dbReference type="ChEBI" id="CHEBI:18420"/>
    </cofactor>
</comment>
<keyword evidence="4" id="KW-0479">Metal-binding</keyword>
<dbReference type="Proteomes" id="UP000887226">
    <property type="component" value="Unassembled WGS sequence"/>
</dbReference>
<dbReference type="GO" id="GO:0008299">
    <property type="term" value="P:isoprenoid biosynthetic process"/>
    <property type="evidence" value="ECO:0007669"/>
    <property type="project" value="UniProtKB-KW"/>
</dbReference>
<protein>
    <submittedName>
        <fullName evidence="9">Decaprenyl-diphosphate synthase-like protein subunit 1</fullName>
    </submittedName>
</protein>
<dbReference type="GO" id="GO:0004659">
    <property type="term" value="F:prenyltransferase activity"/>
    <property type="evidence" value="ECO:0007669"/>
    <property type="project" value="InterPro"/>
</dbReference>
<dbReference type="GO" id="GO:0046165">
    <property type="term" value="P:alcohol biosynthetic process"/>
    <property type="evidence" value="ECO:0007669"/>
    <property type="project" value="UniProtKB-ARBA"/>
</dbReference>